<dbReference type="OrthoDB" id="6575751at2759"/>
<dbReference type="AlphaFoldDB" id="A0A8B8FT17"/>
<dbReference type="GeneID" id="112686035"/>
<dbReference type="RefSeq" id="XP_025413922.1">
    <property type="nucleotide sequence ID" value="XM_025558137.1"/>
</dbReference>
<protein>
    <submittedName>
        <fullName evidence="3">Uncharacterized protein LOC112686035</fullName>
    </submittedName>
</protein>
<evidence type="ECO:0000313" key="3">
    <source>
        <dbReference type="RefSeq" id="XP_025413922.1"/>
    </source>
</evidence>
<reference evidence="3" key="1">
    <citation type="submission" date="2025-08" db="UniProtKB">
        <authorList>
            <consortium name="RefSeq"/>
        </authorList>
    </citation>
    <scope>IDENTIFICATION</scope>
    <source>
        <tissue evidence="3">Whole body</tissue>
    </source>
</reference>
<keyword evidence="2" id="KW-1185">Reference proteome</keyword>
<gene>
    <name evidence="3" type="primary">LOC112686035</name>
</gene>
<keyword evidence="1" id="KW-1133">Transmembrane helix</keyword>
<organism evidence="2 3">
    <name type="scientific">Sipha flava</name>
    <name type="common">yellow sugarcane aphid</name>
    <dbReference type="NCBI Taxonomy" id="143950"/>
    <lineage>
        <taxon>Eukaryota</taxon>
        <taxon>Metazoa</taxon>
        <taxon>Ecdysozoa</taxon>
        <taxon>Arthropoda</taxon>
        <taxon>Hexapoda</taxon>
        <taxon>Insecta</taxon>
        <taxon>Pterygota</taxon>
        <taxon>Neoptera</taxon>
        <taxon>Paraneoptera</taxon>
        <taxon>Hemiptera</taxon>
        <taxon>Sternorrhyncha</taxon>
        <taxon>Aphidomorpha</taxon>
        <taxon>Aphidoidea</taxon>
        <taxon>Aphididae</taxon>
        <taxon>Sipha</taxon>
    </lineage>
</organism>
<evidence type="ECO:0000256" key="1">
    <source>
        <dbReference type="SAM" id="Phobius"/>
    </source>
</evidence>
<name>A0A8B8FT17_9HEMI</name>
<keyword evidence="1" id="KW-0812">Transmembrane</keyword>
<evidence type="ECO:0000313" key="2">
    <source>
        <dbReference type="Proteomes" id="UP000694846"/>
    </source>
</evidence>
<sequence length="121" mass="14499">MADQNSTKTSLSELISWRLLKKNPSGAIVWGIFGVALVMDGFFYLHFLRRKEYQVDHKKRMWNERLEMLENPVKMKLYYPSKELVPKISQPLIDIYKKMKHEEDQRLKQIENCIRSINVKK</sequence>
<proteinExistence type="predicted"/>
<keyword evidence="1" id="KW-0472">Membrane</keyword>
<dbReference type="Proteomes" id="UP000694846">
    <property type="component" value="Unplaced"/>
</dbReference>
<feature type="transmembrane region" description="Helical" evidence="1">
    <location>
        <begin position="27"/>
        <end position="48"/>
    </location>
</feature>
<accession>A0A8B8FT17</accession>